<comment type="caution">
    <text evidence="2">The sequence shown here is derived from an EMBL/GenBank/DDBJ whole genome shotgun (WGS) entry which is preliminary data.</text>
</comment>
<dbReference type="GO" id="GO:0005886">
    <property type="term" value="C:plasma membrane"/>
    <property type="evidence" value="ECO:0007669"/>
    <property type="project" value="TreeGrafter"/>
</dbReference>
<sequence>MELRAYWATIRRRLWIILFLVVLTAAFAGFQYYKLAKTPGALKTYQSNITMRIGLQADPNNSNANFSDYITASEALADEIVTGPTLNTKEFTARVQAQLQADYTRNGGPQGINDIQAGSLVGSLTAVHARSLLTVTATWPTPEGAKAIATAIGEVFTQQGSTFLDYEIRNGNSVNDTAIHPKASAQVLSNASDPAQVSGPASNRPLLLLALVFVALLIGIALAFLMEYLDDRVRSKEELEDLLQLPIIGEIPRASVAEKGQGKLKQASAS</sequence>
<organism evidence="2 3">
    <name type="scientific">Ktedonospora formicarum</name>
    <dbReference type="NCBI Taxonomy" id="2778364"/>
    <lineage>
        <taxon>Bacteria</taxon>
        <taxon>Bacillati</taxon>
        <taxon>Chloroflexota</taxon>
        <taxon>Ktedonobacteria</taxon>
        <taxon>Ktedonobacterales</taxon>
        <taxon>Ktedonobacteraceae</taxon>
        <taxon>Ktedonospora</taxon>
    </lineage>
</organism>
<dbReference type="InterPro" id="IPR050445">
    <property type="entry name" value="Bact_polysacc_biosynth/exp"/>
</dbReference>
<evidence type="ECO:0000256" key="1">
    <source>
        <dbReference type="SAM" id="Phobius"/>
    </source>
</evidence>
<keyword evidence="1" id="KW-0472">Membrane</keyword>
<keyword evidence="1" id="KW-1133">Transmembrane helix</keyword>
<dbReference type="Proteomes" id="UP000612362">
    <property type="component" value="Unassembled WGS sequence"/>
</dbReference>
<name>A0A8J3HYT2_9CHLR</name>
<dbReference type="RefSeq" id="WP_220192619.1">
    <property type="nucleotide sequence ID" value="NZ_BNJF01000001.1"/>
</dbReference>
<dbReference type="AlphaFoldDB" id="A0A8J3HYT2"/>
<dbReference type="PANTHER" id="PTHR32309:SF13">
    <property type="entry name" value="FERRIC ENTEROBACTIN TRANSPORT PROTEIN FEPE"/>
    <property type="match status" value="1"/>
</dbReference>
<accession>A0A8J3HYT2</accession>
<proteinExistence type="predicted"/>
<dbReference type="PANTHER" id="PTHR32309">
    <property type="entry name" value="TYROSINE-PROTEIN KINASE"/>
    <property type="match status" value="1"/>
</dbReference>
<gene>
    <name evidence="2" type="ORF">KSX_12950</name>
</gene>
<keyword evidence="1" id="KW-0812">Transmembrane</keyword>
<dbReference type="GO" id="GO:0004713">
    <property type="term" value="F:protein tyrosine kinase activity"/>
    <property type="evidence" value="ECO:0007669"/>
    <property type="project" value="TreeGrafter"/>
</dbReference>
<protein>
    <recommendedName>
        <fullName evidence="4">Polysaccharide chain length determinant N-terminal domain-containing protein</fullName>
    </recommendedName>
</protein>
<evidence type="ECO:0008006" key="4">
    <source>
        <dbReference type="Google" id="ProtNLM"/>
    </source>
</evidence>
<evidence type="ECO:0000313" key="2">
    <source>
        <dbReference type="EMBL" id="GHO43132.1"/>
    </source>
</evidence>
<dbReference type="EMBL" id="BNJF01000001">
    <property type="protein sequence ID" value="GHO43132.1"/>
    <property type="molecule type" value="Genomic_DNA"/>
</dbReference>
<feature type="transmembrane region" description="Helical" evidence="1">
    <location>
        <begin position="206"/>
        <end position="226"/>
    </location>
</feature>
<evidence type="ECO:0000313" key="3">
    <source>
        <dbReference type="Proteomes" id="UP000612362"/>
    </source>
</evidence>
<keyword evidence="3" id="KW-1185">Reference proteome</keyword>
<reference evidence="2" key="1">
    <citation type="submission" date="2020-10" db="EMBL/GenBank/DDBJ databases">
        <title>Taxonomic study of unclassified bacteria belonging to the class Ktedonobacteria.</title>
        <authorList>
            <person name="Yabe S."/>
            <person name="Wang C.M."/>
            <person name="Zheng Y."/>
            <person name="Sakai Y."/>
            <person name="Cavaletti L."/>
            <person name="Monciardini P."/>
            <person name="Donadio S."/>
        </authorList>
    </citation>
    <scope>NUCLEOTIDE SEQUENCE</scope>
    <source>
        <strain evidence="2">SOSP1-1</strain>
    </source>
</reference>